<reference evidence="1" key="1">
    <citation type="submission" date="2018-05" db="EMBL/GenBank/DDBJ databases">
        <authorList>
            <person name="Lanie J.A."/>
            <person name="Ng W.-L."/>
            <person name="Kazmierczak K.M."/>
            <person name="Andrzejewski T.M."/>
            <person name="Davidsen T.M."/>
            <person name="Wayne K.J."/>
            <person name="Tettelin H."/>
            <person name="Glass J.I."/>
            <person name="Rusch D."/>
            <person name="Podicherti R."/>
            <person name="Tsui H.-C.T."/>
            <person name="Winkler M.E."/>
        </authorList>
    </citation>
    <scope>NUCLEOTIDE SEQUENCE</scope>
</reference>
<protein>
    <submittedName>
        <fullName evidence="1">Uncharacterized protein</fullName>
    </submittedName>
</protein>
<accession>A0A381X1K2</accession>
<organism evidence="1">
    <name type="scientific">marine metagenome</name>
    <dbReference type="NCBI Taxonomy" id="408172"/>
    <lineage>
        <taxon>unclassified sequences</taxon>
        <taxon>metagenomes</taxon>
        <taxon>ecological metagenomes</taxon>
    </lineage>
</organism>
<name>A0A381X1K2_9ZZZZ</name>
<dbReference type="EMBL" id="UINC01013436">
    <property type="protein sequence ID" value="SVA58057.1"/>
    <property type="molecule type" value="Genomic_DNA"/>
</dbReference>
<gene>
    <name evidence="1" type="ORF">METZ01_LOCUS110911</name>
</gene>
<sequence length="56" mass="6543">MEYYSLISQQIAQGLLVKMGWLYTEHLEKIFGIAGIPFHKHRYLIPRDGKEGKSIH</sequence>
<dbReference type="AlphaFoldDB" id="A0A381X1K2"/>
<evidence type="ECO:0000313" key="1">
    <source>
        <dbReference type="EMBL" id="SVA58057.1"/>
    </source>
</evidence>
<proteinExistence type="predicted"/>